<evidence type="ECO:0000256" key="2">
    <source>
        <dbReference type="ARBA" id="ARBA00022741"/>
    </source>
</evidence>
<feature type="domain" description="Protein kinase" evidence="7">
    <location>
        <begin position="237"/>
        <end position="521"/>
    </location>
</feature>
<dbReference type="SUPFAM" id="SSF81606">
    <property type="entry name" value="PP2C-like"/>
    <property type="match status" value="1"/>
</dbReference>
<dbReference type="SMART" id="SM00332">
    <property type="entry name" value="PP2Cc"/>
    <property type="match status" value="1"/>
</dbReference>
<evidence type="ECO:0000256" key="1">
    <source>
        <dbReference type="ARBA" id="ARBA00022679"/>
    </source>
</evidence>
<dbReference type="InterPro" id="IPR001932">
    <property type="entry name" value="PPM-type_phosphatase-like_dom"/>
</dbReference>
<dbReference type="PANTHER" id="PTHR43289:SF6">
    <property type="entry name" value="SERINE_THREONINE-PROTEIN KINASE NEKL-3"/>
    <property type="match status" value="1"/>
</dbReference>
<evidence type="ECO:0000256" key="4">
    <source>
        <dbReference type="ARBA" id="ARBA00022840"/>
    </source>
</evidence>
<comment type="caution">
    <text evidence="9">The sequence shown here is derived from an EMBL/GenBank/DDBJ whole genome shotgun (WGS) entry which is preliminary data.</text>
</comment>
<keyword evidence="1" id="KW-0808">Transferase</keyword>
<keyword evidence="4" id="KW-0067">ATP-binding</keyword>
<dbReference type="Proteomes" id="UP001165653">
    <property type="component" value="Unassembled WGS sequence"/>
</dbReference>
<dbReference type="SUPFAM" id="SSF56112">
    <property type="entry name" value="Protein kinase-like (PK-like)"/>
    <property type="match status" value="1"/>
</dbReference>
<keyword evidence="6" id="KW-1133">Transmembrane helix</keyword>
<evidence type="ECO:0000313" key="10">
    <source>
        <dbReference type="Proteomes" id="UP001165653"/>
    </source>
</evidence>
<keyword evidence="2" id="KW-0547">Nucleotide-binding</keyword>
<accession>A0ABT3G6X4</accession>
<proteinExistence type="predicted"/>
<dbReference type="SMART" id="SM00331">
    <property type="entry name" value="PP2C_SIG"/>
    <property type="match status" value="1"/>
</dbReference>
<keyword evidence="3" id="KW-0418">Kinase</keyword>
<feature type="transmembrane region" description="Helical" evidence="6">
    <location>
        <begin position="521"/>
        <end position="541"/>
    </location>
</feature>
<sequence>MKIRTSSHCLPRDDDGRPSSDAVSITQWDGGFIAALADGAGTAAAAREAAEHAVTMIGTHYRSHPLGWTPGKALRETVRMINRGLWNESLARFARTEMVCTLAVALYDEGILTHLGIGDSRIYLLRAGELQQLTTDDIDPLQTNRLTKALGAGESLSATSFKMSLEAGDTLFLCSDGIHHHLPDDAIYEALASGTSARHLAKQARDASPEETRDDCAAIRIDIDSLEWTARREDHQLPVPEKLAAGQKHDGWSLIRSFGANDRCWLAEREGCRQVMKFAPLEAIDQAAMVEAFLKETWNAIRFSEEAPFVKAWENPARSSLYYNMEFVDAPGLANLLKQRRLQVDETVQLGHFLAGTGIRLLRHDLLHGDIKPENILIGSAYDSVFFKLIDLGSSCEVFSRNSRAGTASYLAPERFKNAPISERTEVFSIGVTLYEAVAGQLPFGQIERFQTPNFRDPKPPGTHNPLVPPWLDAVILRACAIDPEERYSHFSELLFDLANPQKVRPWHPAKAPLIERHPVLFWKCAAIFLAILAVVLAIRLGSASK</sequence>
<evidence type="ECO:0000256" key="6">
    <source>
        <dbReference type="SAM" id="Phobius"/>
    </source>
</evidence>
<dbReference type="PROSITE" id="PS00108">
    <property type="entry name" value="PROTEIN_KINASE_ST"/>
    <property type="match status" value="1"/>
</dbReference>
<dbReference type="CDD" id="cd14014">
    <property type="entry name" value="STKc_PknB_like"/>
    <property type="match status" value="1"/>
</dbReference>
<dbReference type="Gene3D" id="1.10.510.10">
    <property type="entry name" value="Transferase(Phosphotransferase) domain 1"/>
    <property type="match status" value="1"/>
</dbReference>
<feature type="region of interest" description="Disordered" evidence="5">
    <location>
        <begin position="1"/>
        <end position="21"/>
    </location>
</feature>
<dbReference type="InterPro" id="IPR008271">
    <property type="entry name" value="Ser/Thr_kinase_AS"/>
</dbReference>
<dbReference type="PROSITE" id="PS51746">
    <property type="entry name" value="PPM_2"/>
    <property type="match status" value="1"/>
</dbReference>
<protein>
    <submittedName>
        <fullName evidence="9">Protein phosphatase 2C domain-containing protein</fullName>
    </submittedName>
</protein>
<evidence type="ECO:0000256" key="5">
    <source>
        <dbReference type="SAM" id="MobiDB-lite"/>
    </source>
</evidence>
<evidence type="ECO:0000259" key="7">
    <source>
        <dbReference type="PROSITE" id="PS50011"/>
    </source>
</evidence>
<dbReference type="RefSeq" id="WP_264514856.1">
    <property type="nucleotide sequence ID" value="NZ_JAPDDR010000009.1"/>
</dbReference>
<keyword evidence="6" id="KW-0472">Membrane</keyword>
<dbReference type="Pfam" id="PF00069">
    <property type="entry name" value="Pkinase"/>
    <property type="match status" value="1"/>
</dbReference>
<gene>
    <name evidence="9" type="ORF">OJ996_17115</name>
</gene>
<dbReference type="Gene3D" id="3.60.40.10">
    <property type="entry name" value="PPM-type phosphatase domain"/>
    <property type="match status" value="1"/>
</dbReference>
<feature type="domain" description="PPM-type phosphatase" evidence="8">
    <location>
        <begin position="4"/>
        <end position="223"/>
    </location>
</feature>
<keyword evidence="10" id="KW-1185">Reference proteome</keyword>
<dbReference type="InterPro" id="IPR011009">
    <property type="entry name" value="Kinase-like_dom_sf"/>
</dbReference>
<organism evidence="9 10">
    <name type="scientific">Luteolibacter rhizosphaerae</name>
    <dbReference type="NCBI Taxonomy" id="2989719"/>
    <lineage>
        <taxon>Bacteria</taxon>
        <taxon>Pseudomonadati</taxon>
        <taxon>Verrucomicrobiota</taxon>
        <taxon>Verrucomicrobiia</taxon>
        <taxon>Verrucomicrobiales</taxon>
        <taxon>Verrucomicrobiaceae</taxon>
        <taxon>Luteolibacter</taxon>
    </lineage>
</organism>
<dbReference type="InterPro" id="IPR000719">
    <property type="entry name" value="Prot_kinase_dom"/>
</dbReference>
<reference evidence="9" key="1">
    <citation type="submission" date="2022-10" db="EMBL/GenBank/DDBJ databases">
        <title>Luteolibacter sp. GHJ8, whole genome shotgun sequencing project.</title>
        <authorList>
            <person name="Zhao G."/>
            <person name="Shen L."/>
        </authorList>
    </citation>
    <scope>NUCLEOTIDE SEQUENCE</scope>
    <source>
        <strain evidence="9">GHJ8</strain>
    </source>
</reference>
<keyword evidence="6" id="KW-0812">Transmembrane</keyword>
<evidence type="ECO:0000259" key="8">
    <source>
        <dbReference type="PROSITE" id="PS51746"/>
    </source>
</evidence>
<evidence type="ECO:0000256" key="3">
    <source>
        <dbReference type="ARBA" id="ARBA00022777"/>
    </source>
</evidence>
<dbReference type="InterPro" id="IPR036457">
    <property type="entry name" value="PPM-type-like_dom_sf"/>
</dbReference>
<name>A0ABT3G6X4_9BACT</name>
<dbReference type="PANTHER" id="PTHR43289">
    <property type="entry name" value="MITOGEN-ACTIVATED PROTEIN KINASE KINASE KINASE 20-RELATED"/>
    <property type="match status" value="1"/>
</dbReference>
<dbReference type="Pfam" id="PF13672">
    <property type="entry name" value="PP2C_2"/>
    <property type="match status" value="1"/>
</dbReference>
<dbReference type="SMART" id="SM00220">
    <property type="entry name" value="S_TKc"/>
    <property type="match status" value="1"/>
</dbReference>
<dbReference type="PROSITE" id="PS50011">
    <property type="entry name" value="PROTEIN_KINASE_DOM"/>
    <property type="match status" value="1"/>
</dbReference>
<dbReference type="EMBL" id="JAPDDR010000009">
    <property type="protein sequence ID" value="MCW1915309.1"/>
    <property type="molecule type" value="Genomic_DNA"/>
</dbReference>
<evidence type="ECO:0000313" key="9">
    <source>
        <dbReference type="EMBL" id="MCW1915309.1"/>
    </source>
</evidence>